<dbReference type="AlphaFoldDB" id="A0A1F5E7K9"/>
<keyword evidence="1" id="KW-0812">Transmembrane</keyword>
<dbReference type="EMBL" id="MEZK01000010">
    <property type="protein sequence ID" value="OGD63310.1"/>
    <property type="molecule type" value="Genomic_DNA"/>
</dbReference>
<feature type="transmembrane region" description="Helical" evidence="1">
    <location>
        <begin position="37"/>
        <end position="57"/>
    </location>
</feature>
<feature type="transmembrane region" description="Helical" evidence="1">
    <location>
        <begin position="363"/>
        <end position="382"/>
    </location>
</feature>
<feature type="transmembrane region" description="Helical" evidence="1">
    <location>
        <begin position="304"/>
        <end position="321"/>
    </location>
</feature>
<evidence type="ECO:0000313" key="3">
    <source>
        <dbReference type="Proteomes" id="UP000177006"/>
    </source>
</evidence>
<feature type="transmembrane region" description="Helical" evidence="1">
    <location>
        <begin position="423"/>
        <end position="443"/>
    </location>
</feature>
<feature type="transmembrane region" description="Helical" evidence="1">
    <location>
        <begin position="63"/>
        <end position="82"/>
    </location>
</feature>
<proteinExistence type="predicted"/>
<feature type="transmembrane region" description="Helical" evidence="1">
    <location>
        <begin position="248"/>
        <end position="273"/>
    </location>
</feature>
<comment type="caution">
    <text evidence="2">The sequence shown here is derived from an EMBL/GenBank/DDBJ whole genome shotgun (WGS) entry which is preliminary data.</text>
</comment>
<organism evidence="2 3">
    <name type="scientific">Candidatus Beckwithbacteria bacterium RBG_13_42_9</name>
    <dbReference type="NCBI Taxonomy" id="1797457"/>
    <lineage>
        <taxon>Bacteria</taxon>
        <taxon>Candidatus Beckwithiibacteriota</taxon>
    </lineage>
</organism>
<feature type="transmembrane region" description="Helical" evidence="1">
    <location>
        <begin position="6"/>
        <end position="30"/>
    </location>
</feature>
<sequence length="452" mass="53367">MLFNWQLLGLSILVIFYFIQVGILIDFYLLNQRKFSLNFPVYLGLGIGFMALIQWFLSVIKIPLNQTLVLASFLLLYLPFLLDKELAADLKRKISAWKRRLIKTEILSKLIFFVFLIFLAIIAIQVFSHTVWGADALTYWLFRARAYFIDGLITKENLFPLWAHEQPMLWSLTATLFYYFLGYSSEYFFQLVPLIIFSCIVWVFYVNLSRLPRWLRVLLTGILCLTPFLWQNVALAEYVGNADLLVSFYFLLAMVFILKENWLLTAFFLYFAFITKSDALPALTGFLFLGPLFILGFKLNKKGLFKAWGVVFLLLFVYWVWHQEMKVPNEYLYSLNSGIFKQRSIFSYIWYEIHAFREEFRQIYRWGLGWWLIFFLTLINLGRIAKRPSLFLAMTLILCQFLGYLLVYYITPENPASQIATSIFRLVLQLYPASLFLVSYLSYNKNQDANRD</sequence>
<protein>
    <recommendedName>
        <fullName evidence="4">Glycosyltransferase RgtA/B/C/D-like domain-containing protein</fullName>
    </recommendedName>
</protein>
<evidence type="ECO:0000256" key="1">
    <source>
        <dbReference type="SAM" id="Phobius"/>
    </source>
</evidence>
<keyword evidence="1" id="KW-1133">Transmembrane helix</keyword>
<reference evidence="2 3" key="1">
    <citation type="journal article" date="2016" name="Nat. Commun.">
        <title>Thousands of microbial genomes shed light on interconnected biogeochemical processes in an aquifer system.</title>
        <authorList>
            <person name="Anantharaman K."/>
            <person name="Brown C.T."/>
            <person name="Hug L.A."/>
            <person name="Sharon I."/>
            <person name="Castelle C.J."/>
            <person name="Probst A.J."/>
            <person name="Thomas B.C."/>
            <person name="Singh A."/>
            <person name="Wilkins M.J."/>
            <person name="Karaoz U."/>
            <person name="Brodie E.L."/>
            <person name="Williams K.H."/>
            <person name="Hubbard S.S."/>
            <person name="Banfield J.F."/>
        </authorList>
    </citation>
    <scope>NUCLEOTIDE SEQUENCE [LARGE SCALE GENOMIC DNA]</scope>
</reference>
<feature type="transmembrane region" description="Helical" evidence="1">
    <location>
        <begin position="389"/>
        <end position="411"/>
    </location>
</feature>
<evidence type="ECO:0000313" key="2">
    <source>
        <dbReference type="EMBL" id="OGD63310.1"/>
    </source>
</evidence>
<evidence type="ECO:0008006" key="4">
    <source>
        <dbReference type="Google" id="ProtNLM"/>
    </source>
</evidence>
<dbReference type="STRING" id="1797457.A2160_02350"/>
<keyword evidence="1" id="KW-0472">Membrane</keyword>
<gene>
    <name evidence="2" type="ORF">A2160_02350</name>
</gene>
<accession>A0A1F5E7K9</accession>
<feature type="transmembrane region" description="Helical" evidence="1">
    <location>
        <begin position="188"/>
        <end position="208"/>
    </location>
</feature>
<dbReference type="Proteomes" id="UP000177006">
    <property type="component" value="Unassembled WGS sequence"/>
</dbReference>
<name>A0A1F5E7K9_9BACT</name>
<feature type="transmembrane region" description="Helical" evidence="1">
    <location>
        <begin position="279"/>
        <end position="297"/>
    </location>
</feature>
<feature type="transmembrane region" description="Helical" evidence="1">
    <location>
        <begin position="106"/>
        <end position="127"/>
    </location>
</feature>